<dbReference type="InterPro" id="IPR036770">
    <property type="entry name" value="Ankyrin_rpt-contain_sf"/>
</dbReference>
<protein>
    <submittedName>
        <fullName evidence="1">Ankyrin repeat domain containing protein</fullName>
    </submittedName>
</protein>
<dbReference type="KEGG" id="vg:36843371"/>
<reference evidence="1" key="1">
    <citation type="journal article" date="2018" name="Nat. Commun.">
        <title>Diversity and evolution of the emerging Pandoraviridae family.</title>
        <authorList>
            <person name="Legendre M."/>
            <person name="Fabre E."/>
            <person name="Poirot O."/>
            <person name="Jeudy S."/>
            <person name="Lartigue A."/>
            <person name="Alempic J.M."/>
            <person name="Beucher L."/>
            <person name="Philippe N."/>
            <person name="Bertaux L."/>
            <person name="Christo-Foroux E."/>
            <person name="Labadie K."/>
            <person name="Coute Y."/>
            <person name="Abergel C."/>
            <person name="Claverie J.M."/>
        </authorList>
    </citation>
    <scope>NUCLEOTIDE SEQUENCE [LARGE SCALE GENOMIC DNA]</scope>
    <source>
        <strain evidence="1">Neocaledonia</strain>
    </source>
</reference>
<name>A0A2U7UDX2_9VIRU</name>
<dbReference type="GeneID" id="36843371"/>
<dbReference type="Pfam" id="PF13637">
    <property type="entry name" value="Ank_4"/>
    <property type="match status" value="1"/>
</dbReference>
<proteinExistence type="predicted"/>
<gene>
    <name evidence="1" type="ORF">pneo_cds_1051</name>
</gene>
<sequence length="52" mass="5490">MLKTAVRHGHATLVRWLIDGKYVTDAGMGSCHEAARSGHVECLALLEGAGCP</sequence>
<dbReference type="EMBL" id="MG011690">
    <property type="protein sequence ID" value="AVK76658.1"/>
    <property type="molecule type" value="Genomic_DNA"/>
</dbReference>
<organism evidence="1">
    <name type="scientific">Pandoravirus neocaledonia</name>
    <dbReference type="NCBI Taxonomy" id="2107708"/>
    <lineage>
        <taxon>Viruses</taxon>
        <taxon>Pandoravirus</taxon>
    </lineage>
</organism>
<dbReference type="RefSeq" id="YP_009482661.1">
    <property type="nucleotide sequence ID" value="NC_037666.1"/>
</dbReference>
<accession>A0A2U7UDX2</accession>
<dbReference type="Gene3D" id="1.25.40.20">
    <property type="entry name" value="Ankyrin repeat-containing domain"/>
    <property type="match status" value="1"/>
</dbReference>
<evidence type="ECO:0000313" key="1">
    <source>
        <dbReference type="EMBL" id="AVK76658.1"/>
    </source>
</evidence>
<dbReference type="InterPro" id="IPR002110">
    <property type="entry name" value="Ankyrin_rpt"/>
</dbReference>
<dbReference type="SUPFAM" id="SSF48403">
    <property type="entry name" value="Ankyrin repeat"/>
    <property type="match status" value="1"/>
</dbReference>
<dbReference type="Proteomes" id="UP000249287">
    <property type="component" value="Segment"/>
</dbReference>